<evidence type="ECO:0000256" key="1">
    <source>
        <dbReference type="ARBA" id="ARBA00004123"/>
    </source>
</evidence>
<dbReference type="EMBL" id="CAJGYM010000004">
    <property type="protein sequence ID" value="CAD6186277.1"/>
    <property type="molecule type" value="Genomic_DNA"/>
</dbReference>
<protein>
    <recommendedName>
        <fullName evidence="6">DNA replication complex GINS protein PSF3</fullName>
    </recommendedName>
</protein>
<evidence type="ECO:0000256" key="2">
    <source>
        <dbReference type="ARBA" id="ARBA00006343"/>
    </source>
</evidence>
<comment type="subcellular location">
    <subcellularLocation>
        <location evidence="1 6">Nucleus</location>
    </subcellularLocation>
</comment>
<dbReference type="GO" id="GO:1902975">
    <property type="term" value="P:mitotic DNA replication initiation"/>
    <property type="evidence" value="ECO:0007669"/>
    <property type="project" value="TreeGrafter"/>
</dbReference>
<evidence type="ECO:0000313" key="9">
    <source>
        <dbReference type="Proteomes" id="UP000835052"/>
    </source>
</evidence>
<dbReference type="InterPro" id="IPR038437">
    <property type="entry name" value="GINS_Psf3_sf"/>
</dbReference>
<proteinExistence type="inferred from homology"/>
<accession>A0A8S1GRH7</accession>
<dbReference type="PANTHER" id="PTHR22768">
    <property type="entry name" value="DNA REPLICATION COMPLEX GINS PROTEIN PSF3"/>
    <property type="match status" value="1"/>
</dbReference>
<dbReference type="SUPFAM" id="SSF160059">
    <property type="entry name" value="PriA/YqbF domain"/>
    <property type="match status" value="1"/>
</dbReference>
<keyword evidence="3 6" id="KW-0235">DNA replication</keyword>
<evidence type="ECO:0000256" key="4">
    <source>
        <dbReference type="ARBA" id="ARBA00023242"/>
    </source>
</evidence>
<reference evidence="8" key="1">
    <citation type="submission" date="2020-10" db="EMBL/GenBank/DDBJ databases">
        <authorList>
            <person name="Kikuchi T."/>
        </authorList>
    </citation>
    <scope>NUCLEOTIDE SEQUENCE</scope>
    <source>
        <strain evidence="8">NKZ352</strain>
    </source>
</reference>
<keyword evidence="4 6" id="KW-0539">Nucleus</keyword>
<evidence type="ECO:0000256" key="5">
    <source>
        <dbReference type="ARBA" id="ARBA00045258"/>
    </source>
</evidence>
<sequence length="189" mass="21357">MPHNDQDVESNFYDVDDILAKSTGVSCLFNKNSPADFFTEMLGIRKTKQVEDKQFSSEVPLWLVDSVRSHCTISLPQTFTPGMISVLQADARSVNLARNEKYFYVLGIELCHLFKDDDQETATKLANCILNTLTQRVGSVVAKALHGEMKADKLDCQEEAIFETGKLCKLDIDDWLNCTSTVSRRKRKL</sequence>
<dbReference type="OrthoDB" id="10251744at2759"/>
<dbReference type="CDD" id="cd11713">
    <property type="entry name" value="GINS_A_psf3"/>
    <property type="match status" value="1"/>
</dbReference>
<dbReference type="Gene3D" id="1.20.58.2050">
    <property type="match status" value="1"/>
</dbReference>
<dbReference type="Pfam" id="PF05916">
    <property type="entry name" value="Sld5"/>
    <property type="match status" value="1"/>
</dbReference>
<evidence type="ECO:0000313" key="8">
    <source>
        <dbReference type="EMBL" id="CAD6186277.1"/>
    </source>
</evidence>
<comment type="function">
    <text evidence="6">The GINS complex plays an essential role in the initiation of DNA replication.</text>
</comment>
<name>A0A8S1GRH7_9PELO</name>
<comment type="function">
    <text evidence="5">Required for correct functioning of the GINS complex, a complex that plays an essential role in the initiation of DNA replication, and progression of DNA replication forks. GINS complex is a core component of CDC45-MCM-GINS (CMG) helicase, the molecular machine that unwinds template DNA during replication, and around which the replisome is built.</text>
</comment>
<evidence type="ECO:0000259" key="7">
    <source>
        <dbReference type="Pfam" id="PF05916"/>
    </source>
</evidence>
<dbReference type="InterPro" id="IPR036224">
    <property type="entry name" value="GINS_bundle-like_dom_sf"/>
</dbReference>
<comment type="similarity">
    <text evidence="2 6">Belongs to the GINS3/PSF3 family.</text>
</comment>
<gene>
    <name evidence="8" type="ORF">CAUJ_LOCUS2196</name>
</gene>
<dbReference type="InterPro" id="IPR010492">
    <property type="entry name" value="GINS_Psf3"/>
</dbReference>
<evidence type="ECO:0000256" key="6">
    <source>
        <dbReference type="RuleBase" id="RU367161"/>
    </source>
</evidence>
<dbReference type="PANTHER" id="PTHR22768:SF0">
    <property type="entry name" value="DNA REPLICATION COMPLEX GINS PROTEIN PSF3"/>
    <property type="match status" value="1"/>
</dbReference>
<feature type="domain" description="GINS subunit" evidence="7">
    <location>
        <begin position="80"/>
        <end position="176"/>
    </location>
</feature>
<dbReference type="GO" id="GO:0000811">
    <property type="term" value="C:GINS complex"/>
    <property type="evidence" value="ECO:0007669"/>
    <property type="project" value="UniProtKB-UniRule"/>
</dbReference>
<comment type="subunit">
    <text evidence="6">Component of the GINS complex.</text>
</comment>
<keyword evidence="9" id="KW-1185">Reference proteome</keyword>
<comment type="caution">
    <text evidence="8">The sequence shown here is derived from an EMBL/GenBank/DDBJ whole genome shotgun (WGS) entry which is preliminary data.</text>
</comment>
<dbReference type="InterPro" id="IPR021151">
    <property type="entry name" value="GINS_A"/>
</dbReference>
<dbReference type="Proteomes" id="UP000835052">
    <property type="component" value="Unassembled WGS sequence"/>
</dbReference>
<organism evidence="8 9">
    <name type="scientific">Caenorhabditis auriculariae</name>
    <dbReference type="NCBI Taxonomy" id="2777116"/>
    <lineage>
        <taxon>Eukaryota</taxon>
        <taxon>Metazoa</taxon>
        <taxon>Ecdysozoa</taxon>
        <taxon>Nematoda</taxon>
        <taxon>Chromadorea</taxon>
        <taxon>Rhabditida</taxon>
        <taxon>Rhabditina</taxon>
        <taxon>Rhabditomorpha</taxon>
        <taxon>Rhabditoidea</taxon>
        <taxon>Rhabditidae</taxon>
        <taxon>Peloderinae</taxon>
        <taxon>Caenorhabditis</taxon>
    </lineage>
</organism>
<evidence type="ECO:0000256" key="3">
    <source>
        <dbReference type="ARBA" id="ARBA00022705"/>
    </source>
</evidence>
<dbReference type="SUPFAM" id="SSF158573">
    <property type="entry name" value="GINS helical bundle-like"/>
    <property type="match status" value="1"/>
</dbReference>
<dbReference type="AlphaFoldDB" id="A0A8S1GRH7"/>